<evidence type="ECO:0000256" key="4">
    <source>
        <dbReference type="RuleBase" id="RU363019"/>
    </source>
</evidence>
<feature type="domain" description="PPIase cyclophilin-type" evidence="5">
    <location>
        <begin position="63"/>
        <end position="242"/>
    </location>
</feature>
<dbReference type="PRINTS" id="PR00153">
    <property type="entry name" value="CSAPPISMRASE"/>
</dbReference>
<evidence type="ECO:0000256" key="1">
    <source>
        <dbReference type="ARBA" id="ARBA00002388"/>
    </source>
</evidence>
<dbReference type="Gene3D" id="2.40.100.10">
    <property type="entry name" value="Cyclophilin-like"/>
    <property type="match status" value="1"/>
</dbReference>
<dbReference type="SUPFAM" id="SSF50891">
    <property type="entry name" value="Cyclophilin-like"/>
    <property type="match status" value="1"/>
</dbReference>
<comment type="catalytic activity">
    <reaction evidence="4">
        <text>[protein]-peptidylproline (omega=180) = [protein]-peptidylproline (omega=0)</text>
        <dbReference type="Rhea" id="RHEA:16237"/>
        <dbReference type="Rhea" id="RHEA-COMP:10747"/>
        <dbReference type="Rhea" id="RHEA-COMP:10748"/>
        <dbReference type="ChEBI" id="CHEBI:83833"/>
        <dbReference type="ChEBI" id="CHEBI:83834"/>
        <dbReference type="EC" id="5.2.1.8"/>
    </reaction>
</comment>
<dbReference type="EC" id="5.2.1.8" evidence="4"/>
<sequence length="245" mass="27403">MKKVYLLIVFITFITLLGGCLKSNDAVLTPDEKIGNDDENEESDTIQFALPKEGDQVAQIVIKDFGSIYVRFFEEAAPKAVENFLTHAKNGYYDGLTFHRIIEDFMIQGGDPTGTGTGGESIWGKDFEDEFAEDLHPYRGALCMANSGPNTNGSQFFIVQSEATYTEDILQQIEQLYNKKFDKKAIQNYGKIGGTPWLFRSHTVFGQVYDGLEVLDAVAKVKKADEEQGIPAERVIIEKIVVSEY</sequence>
<evidence type="ECO:0000259" key="5">
    <source>
        <dbReference type="PROSITE" id="PS50072"/>
    </source>
</evidence>
<comment type="function">
    <text evidence="1 4">PPIases accelerate the folding of proteins. It catalyzes the cis-trans isomerization of proline imidic peptide bonds in oligopeptides.</text>
</comment>
<dbReference type="EMBL" id="JAEAGR010000005">
    <property type="protein sequence ID" value="MBH1940617.1"/>
    <property type="molecule type" value="Genomic_DNA"/>
</dbReference>
<dbReference type="InterPro" id="IPR029000">
    <property type="entry name" value="Cyclophilin-like_dom_sf"/>
</dbReference>
<evidence type="ECO:0000256" key="3">
    <source>
        <dbReference type="ARBA" id="ARBA00023235"/>
    </source>
</evidence>
<dbReference type="PROSITE" id="PS51257">
    <property type="entry name" value="PROKAR_LIPOPROTEIN"/>
    <property type="match status" value="1"/>
</dbReference>
<reference evidence="6" key="1">
    <citation type="submission" date="2020-12" db="EMBL/GenBank/DDBJ databases">
        <title>M. sibirica DSM 26468T genome.</title>
        <authorList>
            <person name="Thieme N."/>
            <person name="Rettenmaier R."/>
            <person name="Zverlov V."/>
            <person name="Liebl W."/>
        </authorList>
    </citation>
    <scope>NUCLEOTIDE SEQUENCE</scope>
    <source>
        <strain evidence="6">DSM 26468</strain>
    </source>
</reference>
<dbReference type="InterPro" id="IPR020892">
    <property type="entry name" value="Cyclophilin-type_PPIase_CS"/>
</dbReference>
<evidence type="ECO:0000313" key="6">
    <source>
        <dbReference type="EMBL" id="MBH1940617.1"/>
    </source>
</evidence>
<dbReference type="PANTHER" id="PTHR45625:SF4">
    <property type="entry name" value="PEPTIDYLPROLYL ISOMERASE DOMAIN AND WD REPEAT-CONTAINING PROTEIN 1"/>
    <property type="match status" value="1"/>
</dbReference>
<comment type="similarity">
    <text evidence="4">Belongs to the cyclophilin-type PPIase family.</text>
</comment>
<proteinExistence type="inferred from homology"/>
<evidence type="ECO:0000256" key="2">
    <source>
        <dbReference type="ARBA" id="ARBA00023110"/>
    </source>
</evidence>
<gene>
    <name evidence="6" type="ORF">I5677_06925</name>
</gene>
<dbReference type="InterPro" id="IPR002130">
    <property type="entry name" value="Cyclophilin-type_PPIase_dom"/>
</dbReference>
<comment type="caution">
    <text evidence="6">The sequence shown here is derived from an EMBL/GenBank/DDBJ whole genome shotgun (WGS) entry which is preliminary data.</text>
</comment>
<keyword evidence="3 4" id="KW-0413">Isomerase</keyword>
<dbReference type="AlphaFoldDB" id="A0A8J7KWL4"/>
<dbReference type="PROSITE" id="PS00170">
    <property type="entry name" value="CSA_PPIASE_1"/>
    <property type="match status" value="1"/>
</dbReference>
<organism evidence="6 7">
    <name type="scientific">Mobilitalea sibirica</name>
    <dbReference type="NCBI Taxonomy" id="1462919"/>
    <lineage>
        <taxon>Bacteria</taxon>
        <taxon>Bacillati</taxon>
        <taxon>Bacillota</taxon>
        <taxon>Clostridia</taxon>
        <taxon>Lachnospirales</taxon>
        <taxon>Lachnospiraceae</taxon>
        <taxon>Mobilitalea</taxon>
    </lineage>
</organism>
<dbReference type="PANTHER" id="PTHR45625">
    <property type="entry name" value="PEPTIDYL-PROLYL CIS-TRANS ISOMERASE-RELATED"/>
    <property type="match status" value="1"/>
</dbReference>
<dbReference type="GO" id="GO:0006457">
    <property type="term" value="P:protein folding"/>
    <property type="evidence" value="ECO:0007669"/>
    <property type="project" value="InterPro"/>
</dbReference>
<dbReference type="PROSITE" id="PS50072">
    <property type="entry name" value="CSA_PPIASE_2"/>
    <property type="match status" value="1"/>
</dbReference>
<accession>A0A8J7KWL4</accession>
<name>A0A8J7KWL4_9FIRM</name>
<keyword evidence="7" id="KW-1185">Reference proteome</keyword>
<dbReference type="InterPro" id="IPR044666">
    <property type="entry name" value="Cyclophilin_A-like"/>
</dbReference>
<keyword evidence="2 4" id="KW-0697">Rotamase</keyword>
<protein>
    <recommendedName>
        <fullName evidence="4">Peptidyl-prolyl cis-trans isomerase</fullName>
        <shortName evidence="4">PPIase</shortName>
        <ecNumber evidence="4">5.2.1.8</ecNumber>
    </recommendedName>
</protein>
<dbReference type="GO" id="GO:0003755">
    <property type="term" value="F:peptidyl-prolyl cis-trans isomerase activity"/>
    <property type="evidence" value="ECO:0007669"/>
    <property type="project" value="UniProtKB-UniRule"/>
</dbReference>
<dbReference type="Proteomes" id="UP000623269">
    <property type="component" value="Unassembled WGS sequence"/>
</dbReference>
<evidence type="ECO:0000313" key="7">
    <source>
        <dbReference type="Proteomes" id="UP000623269"/>
    </source>
</evidence>
<dbReference type="Pfam" id="PF00160">
    <property type="entry name" value="Pro_isomerase"/>
    <property type="match status" value="1"/>
</dbReference>